<dbReference type="Proteomes" id="UP000663760">
    <property type="component" value="Chromosome 1"/>
</dbReference>
<evidence type="ECO:0000256" key="5">
    <source>
        <dbReference type="ARBA" id="ARBA00022737"/>
    </source>
</evidence>
<gene>
    <name evidence="9" type="ORF">SI8410_01000613</name>
</gene>
<evidence type="ECO:0000256" key="2">
    <source>
        <dbReference type="ARBA" id="ARBA00022490"/>
    </source>
</evidence>
<evidence type="ECO:0000256" key="1">
    <source>
        <dbReference type="ARBA" id="ARBA00004496"/>
    </source>
</evidence>
<keyword evidence="3 7" id="KW-0853">WD repeat</keyword>
<dbReference type="PROSITE" id="PS50294">
    <property type="entry name" value="WD_REPEATS_REGION"/>
    <property type="match status" value="1"/>
</dbReference>
<evidence type="ECO:0000256" key="8">
    <source>
        <dbReference type="SAM" id="MobiDB-lite"/>
    </source>
</evidence>
<sequence length="1323" mass="146720">MAVENAQARAGPYLGEISALAFLHLPTRLSSSFPLLLAGTGSQVLVYKLQPRKLLLSFHAFDGVRVHGLTLRTAPSSSSEMIAVYGERRVKLLRVMIGVDRGEFSVGMEVSSTLPRFDHWVLDALFLEVIVVRRHLGQGEKYLAVGLSDNSVAVWDVLHSKLVILVKSPERCLLYSMRLWGENVEALRVASGTIFNEIIVWKLAVSAHLSEEDSSFLNSSDFNDVKTLHLGTLVGHNGSIFRIAWNSDGSKLLSVSDDRSARMWLINTERQNDGSWLKLPADQVPNGVSLYGHNARIWDCSISDSVVITAGEDCTCRLWGMDGNQIMMFKEHVGRGIWRCLYDPTTLLLVTAGFDSAIQVHLLPNMCKDSSEADGMLTDSNDRIENFSICTPNVSEKFELMDSKSEYVRCLHFGQEDILYVATNNGYLYHAKLLSPGDVEWTQLAHVGEVPIVCMDLMSRCLFETSKVPGDMIAMGDGKGNATVVRVVGSDSRPKAVLSFTWSAERERRLLGIHWCKSFGCSYVFTADHRGSLNLWRLEDAAQCVANTNAANMKASLVAVYSSSFGKRVMCLDASMKDEVLVCGDQHGNLVIFPLLKNMLLSDFSKSKGVIPSLTQFKGAHGMTSVTSIFIGRRNGHHIEMRTTGGDGCICYFNFSTSSHTMEFYGMKHIRELSIIKIVVDNVSSVEDLGLGHFVIGFAFTDFFIWNLMSDSKVLQVPCGGWRRPYSYYLGHNPKTQNCFAFLKDHKIHIRRHWEVDCEEKSFPQILHTQCHGREIHSTCFVSLPMGSKPHQIKDFWVASGSEDGTVRLTRYAPSDPESWSASHLLGEHVGGSAVRSLCFVSKMFGYGTGCLHDVAPVDDSSSDYEDNWCMLISVGAKQVLTSWLLRDVKTGNVEEPCIEALAATEDHRSSISFQWLSTHIPPRPSRTSKNRDSRLRTHKGTDTLTSQSAPPLSKPYFSENLIEQTRSAVVAEDDNDWRYLAVTAFVVEDAEIRSKVCFVVVACSDATLTLRALRLPHRLWFDVALLVPQPSPVLALKHIAVPLPANGRCNASDRNAHVIVSGSTDGNITLWDLTRTIEQFMQSMSELQPDKVTASQRRPRTGRGSQGGRWWRSLDHQNPKKGAAHGAEPEISGGGLSPMADKCELLLPLHVLASVHQSGVNCLHVSSVSQHSEESAFCILSGGDDQALSCLLFGLTAENRSVGSSEPQWMERCSYPLVNDYKLKVLYSCKLDSAHSAAVKGIWSDGCWAFSTGLDQRIRFWRIDARAQLTEHAHLIISVPEPESLDAVSHGRSGEQYRIVVAGRGMQMIEFSPQDQDRAIAV</sequence>
<organism evidence="9 10">
    <name type="scientific">Spirodela intermedia</name>
    <name type="common">Intermediate duckweed</name>
    <dbReference type="NCBI Taxonomy" id="51605"/>
    <lineage>
        <taxon>Eukaryota</taxon>
        <taxon>Viridiplantae</taxon>
        <taxon>Streptophyta</taxon>
        <taxon>Embryophyta</taxon>
        <taxon>Tracheophyta</taxon>
        <taxon>Spermatophyta</taxon>
        <taxon>Magnoliopsida</taxon>
        <taxon>Liliopsida</taxon>
        <taxon>Araceae</taxon>
        <taxon>Lemnoideae</taxon>
        <taxon>Spirodela</taxon>
    </lineage>
</organism>
<feature type="compositionally biased region" description="Basic and acidic residues" evidence="8">
    <location>
        <begin position="930"/>
        <end position="942"/>
    </location>
</feature>
<evidence type="ECO:0000256" key="4">
    <source>
        <dbReference type="ARBA" id="ARBA00022694"/>
    </source>
</evidence>
<evidence type="ECO:0000256" key="6">
    <source>
        <dbReference type="ARBA" id="ARBA00038255"/>
    </source>
</evidence>
<feature type="repeat" description="WD" evidence="7">
    <location>
        <begin position="1056"/>
        <end position="1074"/>
    </location>
</feature>
<dbReference type="Pfam" id="PF00400">
    <property type="entry name" value="WD40"/>
    <property type="match status" value="2"/>
</dbReference>
<feature type="repeat" description="WD" evidence="7">
    <location>
        <begin position="233"/>
        <end position="264"/>
    </location>
</feature>
<dbReference type="InterPro" id="IPR019775">
    <property type="entry name" value="WD40_repeat_CS"/>
</dbReference>
<dbReference type="GO" id="GO:0030488">
    <property type="term" value="P:tRNA methylation"/>
    <property type="evidence" value="ECO:0007669"/>
    <property type="project" value="TreeGrafter"/>
</dbReference>
<dbReference type="PROSITE" id="PS50082">
    <property type="entry name" value="WD_REPEATS_2"/>
    <property type="match status" value="2"/>
</dbReference>
<dbReference type="InterPro" id="IPR051973">
    <property type="entry name" value="tRNA_Anticodon_Mtase-Reg"/>
</dbReference>
<dbReference type="SMART" id="SM00320">
    <property type="entry name" value="WD40"/>
    <property type="match status" value="10"/>
</dbReference>
<keyword evidence="2" id="KW-0963">Cytoplasm</keyword>
<dbReference type="PANTHER" id="PTHR14344:SF3">
    <property type="entry name" value="WD REPEAT-CONTAINING PROTEIN 6"/>
    <property type="match status" value="1"/>
</dbReference>
<protein>
    <submittedName>
        <fullName evidence="9">Uncharacterized protein</fullName>
    </submittedName>
</protein>
<evidence type="ECO:0000256" key="7">
    <source>
        <dbReference type="PROSITE-ProRule" id="PRU00221"/>
    </source>
</evidence>
<evidence type="ECO:0000313" key="9">
    <source>
        <dbReference type="EMBL" id="CAA7388372.1"/>
    </source>
</evidence>
<keyword evidence="10" id="KW-1185">Reference proteome</keyword>
<dbReference type="PROSITE" id="PS00678">
    <property type="entry name" value="WD_REPEATS_1"/>
    <property type="match status" value="1"/>
</dbReference>
<evidence type="ECO:0000313" key="10">
    <source>
        <dbReference type="Proteomes" id="UP000663760"/>
    </source>
</evidence>
<keyword evidence="4" id="KW-0819">tRNA processing</keyword>
<dbReference type="InterPro" id="IPR001680">
    <property type="entry name" value="WD40_rpt"/>
</dbReference>
<dbReference type="Gene3D" id="2.130.10.10">
    <property type="entry name" value="YVTN repeat-like/Quinoprotein amine dehydrogenase"/>
    <property type="match status" value="3"/>
</dbReference>
<dbReference type="InterPro" id="IPR036322">
    <property type="entry name" value="WD40_repeat_dom_sf"/>
</dbReference>
<dbReference type="EMBL" id="LR746264">
    <property type="protein sequence ID" value="CAA7388372.1"/>
    <property type="molecule type" value="Genomic_DNA"/>
</dbReference>
<comment type="subcellular location">
    <subcellularLocation>
        <location evidence="1">Cytoplasm</location>
    </subcellularLocation>
</comment>
<dbReference type="PANTHER" id="PTHR14344">
    <property type="entry name" value="WD REPEAT PROTEIN"/>
    <property type="match status" value="1"/>
</dbReference>
<dbReference type="InterPro" id="IPR015943">
    <property type="entry name" value="WD40/YVTN_repeat-like_dom_sf"/>
</dbReference>
<feature type="region of interest" description="Disordered" evidence="8">
    <location>
        <begin position="1088"/>
        <end position="1134"/>
    </location>
</feature>
<name>A0A7I8JZ52_SPIIN</name>
<keyword evidence="5" id="KW-0677">Repeat</keyword>
<accession>A0A7I8JZ52</accession>
<comment type="similarity">
    <text evidence="6">Belongs to the WD repeat WDR6 family.</text>
</comment>
<dbReference type="GO" id="GO:0005737">
    <property type="term" value="C:cytoplasm"/>
    <property type="evidence" value="ECO:0007669"/>
    <property type="project" value="UniProtKB-SubCell"/>
</dbReference>
<reference evidence="9" key="1">
    <citation type="submission" date="2020-02" db="EMBL/GenBank/DDBJ databases">
        <authorList>
            <person name="Scholz U."/>
            <person name="Mascher M."/>
            <person name="Fiebig A."/>
        </authorList>
    </citation>
    <scope>NUCLEOTIDE SEQUENCE</scope>
</reference>
<evidence type="ECO:0000256" key="3">
    <source>
        <dbReference type="ARBA" id="ARBA00022574"/>
    </source>
</evidence>
<dbReference type="OrthoDB" id="5594999at2759"/>
<dbReference type="SUPFAM" id="SSF50978">
    <property type="entry name" value="WD40 repeat-like"/>
    <property type="match status" value="2"/>
</dbReference>
<feature type="region of interest" description="Disordered" evidence="8">
    <location>
        <begin position="919"/>
        <end position="953"/>
    </location>
</feature>
<proteinExistence type="inferred from homology"/>